<dbReference type="CDD" id="cd14014">
    <property type="entry name" value="STKc_PknB_like"/>
    <property type="match status" value="1"/>
</dbReference>
<protein>
    <recommendedName>
        <fullName evidence="4">Protein kinase domain-containing protein</fullName>
    </recommendedName>
</protein>
<sequence length="657" mass="73078">MNSHPPTPANQETSSMERLLNQRYQFIKTLGSNQLGQTHLVGDTHLPGHPRCVVKQLKLPGNNPKTLEFSLILLNKKAEALKSLGTHPQIPKLLDYFEESQSFYLVEEFIVGTSLRDQLESQPQWTEAQVIGLLEEVLQILSFVHSRGLIHRSIKPSNLIRRKSDDRIVLTGFGIFKEIGTQVMRSQQQLLKAQRNGSVVYVSPEQDQGQAHFNSDLYSLGIIGIQLLSGQSILELSTLRGKATQDWQDGVKANPDLISILNKMVAPDTKERYQLATSILEDLANLQPGKVSAPLVRSETPPLVPQGQPQEPKVDYEEVTSVTPLNPFQAKRYLLPLSVVLGSLILLGIALGSSRFSLSGLSHHGLKEAQKYAQEGNLDEALKSYNQAIAKHPKKGEAYYQRALIYQDRDNLEAALEDFTQAILLSSNLTESYYQRGNIRFELGDRQGAKADYTEVLALDPSFVPAYVNRGSVLSDLGDDKGAILDYTEALELEPTLSAAYLNRCLSWSNVGDQDRAIADCTQAINLEPTDGLAYQNRGLARRKQQDFQGAIEDYNIAIRLDPDDPVPYHNRGLTRLDLGDTQGAISDFTRAIERKSDFALAYYDRGLAYVKRTQTDKAISDLQKTAQLCSSMGRVGCYEDATYQLDQLPSSGEVKP</sequence>
<dbReference type="Pfam" id="PF13414">
    <property type="entry name" value="TPR_11"/>
    <property type="match status" value="2"/>
</dbReference>
<dbReference type="SMART" id="SM00220">
    <property type="entry name" value="S_TKc"/>
    <property type="match status" value="1"/>
</dbReference>
<evidence type="ECO:0000259" key="4">
    <source>
        <dbReference type="PROSITE" id="PS50011"/>
    </source>
</evidence>
<name>A0A1L9QRC3_9CYAN</name>
<dbReference type="Gene3D" id="1.25.40.10">
    <property type="entry name" value="Tetratricopeptide repeat domain"/>
    <property type="match status" value="3"/>
</dbReference>
<dbReference type="Pfam" id="PF00069">
    <property type="entry name" value="Pkinase"/>
    <property type="match status" value="1"/>
</dbReference>
<evidence type="ECO:0000313" key="5">
    <source>
        <dbReference type="EMBL" id="OJJ25182.1"/>
    </source>
</evidence>
<reference evidence="5" key="1">
    <citation type="submission" date="2016-10" db="EMBL/GenBank/DDBJ databases">
        <title>CRISPR-Cas defence system in Roseofilum reptotaenium: evidence of a bacteriophage-cyanobacterium arms race in the coral black band disease.</title>
        <authorList>
            <person name="Buerger P."/>
            <person name="Wood-Charlson E.M."/>
            <person name="Weynberg K.D."/>
            <person name="Willis B."/>
            <person name="Van Oppen M.J."/>
        </authorList>
    </citation>
    <scope>NUCLEOTIDE SEQUENCE [LARGE SCALE GENOMIC DNA]</scope>
    <source>
        <strain evidence="5">AO1-A</strain>
    </source>
</reference>
<dbReference type="STRING" id="1925591.BI308_12590"/>
<dbReference type="GO" id="GO:0005524">
    <property type="term" value="F:ATP binding"/>
    <property type="evidence" value="ECO:0007669"/>
    <property type="project" value="InterPro"/>
</dbReference>
<dbReference type="PANTHER" id="PTHR44858:SF1">
    <property type="entry name" value="UDP-N-ACETYLGLUCOSAMINE--PEPTIDE N-ACETYLGLUCOSAMINYLTRANSFERASE SPINDLY-RELATED"/>
    <property type="match status" value="1"/>
</dbReference>
<organism evidence="5 6">
    <name type="scientific">Roseofilum reptotaenium AO1-A</name>
    <dbReference type="NCBI Taxonomy" id="1925591"/>
    <lineage>
        <taxon>Bacteria</taxon>
        <taxon>Bacillati</taxon>
        <taxon>Cyanobacteriota</taxon>
        <taxon>Cyanophyceae</taxon>
        <taxon>Desertifilales</taxon>
        <taxon>Desertifilaceae</taxon>
        <taxon>Roseofilum</taxon>
    </lineage>
</organism>
<accession>A0A1L9QRC3</accession>
<dbReference type="SUPFAM" id="SSF48452">
    <property type="entry name" value="TPR-like"/>
    <property type="match status" value="1"/>
</dbReference>
<dbReference type="SMART" id="SM00028">
    <property type="entry name" value="TPR"/>
    <property type="match status" value="8"/>
</dbReference>
<dbReference type="GO" id="GO:0046813">
    <property type="term" value="P:receptor-mediated virion attachment to host cell"/>
    <property type="evidence" value="ECO:0007669"/>
    <property type="project" value="TreeGrafter"/>
</dbReference>
<dbReference type="InterPro" id="IPR011009">
    <property type="entry name" value="Kinase-like_dom_sf"/>
</dbReference>
<dbReference type="InterPro" id="IPR019734">
    <property type="entry name" value="TPR_rpt"/>
</dbReference>
<gene>
    <name evidence="5" type="ORF">BI308_12590</name>
</gene>
<dbReference type="InterPro" id="IPR013105">
    <property type="entry name" value="TPR_2"/>
</dbReference>
<dbReference type="Pfam" id="PF13181">
    <property type="entry name" value="TPR_8"/>
    <property type="match status" value="1"/>
</dbReference>
<feature type="repeat" description="TPR" evidence="3">
    <location>
        <begin position="532"/>
        <end position="565"/>
    </location>
</feature>
<dbReference type="PANTHER" id="PTHR44858">
    <property type="entry name" value="TETRATRICOPEPTIDE REPEAT PROTEIN 6"/>
    <property type="match status" value="1"/>
</dbReference>
<dbReference type="InterPro" id="IPR050498">
    <property type="entry name" value="Ycf3"/>
</dbReference>
<keyword evidence="2 3" id="KW-0802">TPR repeat</keyword>
<dbReference type="PROSITE" id="PS50011">
    <property type="entry name" value="PROTEIN_KINASE_DOM"/>
    <property type="match status" value="1"/>
</dbReference>
<feature type="repeat" description="TPR" evidence="3">
    <location>
        <begin position="396"/>
        <end position="429"/>
    </location>
</feature>
<comment type="caution">
    <text evidence="5">The sequence shown here is derived from an EMBL/GenBank/DDBJ whole genome shotgun (WGS) entry which is preliminary data.</text>
</comment>
<dbReference type="GO" id="GO:0009279">
    <property type="term" value="C:cell outer membrane"/>
    <property type="evidence" value="ECO:0007669"/>
    <property type="project" value="TreeGrafter"/>
</dbReference>
<feature type="repeat" description="TPR" evidence="3">
    <location>
        <begin position="430"/>
        <end position="463"/>
    </location>
</feature>
<feature type="repeat" description="TPR" evidence="3">
    <location>
        <begin position="464"/>
        <end position="497"/>
    </location>
</feature>
<dbReference type="Pfam" id="PF07719">
    <property type="entry name" value="TPR_2"/>
    <property type="match status" value="1"/>
</dbReference>
<evidence type="ECO:0000256" key="2">
    <source>
        <dbReference type="ARBA" id="ARBA00022803"/>
    </source>
</evidence>
<dbReference type="InterPro" id="IPR011990">
    <property type="entry name" value="TPR-like_helical_dom_sf"/>
</dbReference>
<dbReference type="PROSITE" id="PS50005">
    <property type="entry name" value="TPR"/>
    <property type="match status" value="6"/>
</dbReference>
<evidence type="ECO:0000256" key="1">
    <source>
        <dbReference type="ARBA" id="ARBA00022737"/>
    </source>
</evidence>
<feature type="repeat" description="TPR" evidence="3">
    <location>
        <begin position="600"/>
        <end position="633"/>
    </location>
</feature>
<dbReference type="InterPro" id="IPR000719">
    <property type="entry name" value="Prot_kinase_dom"/>
</dbReference>
<dbReference type="Proteomes" id="UP000183940">
    <property type="component" value="Unassembled WGS sequence"/>
</dbReference>
<proteinExistence type="predicted"/>
<dbReference type="AlphaFoldDB" id="A0A1L9QRC3"/>
<dbReference type="EMBL" id="MLAW01000020">
    <property type="protein sequence ID" value="OJJ25182.1"/>
    <property type="molecule type" value="Genomic_DNA"/>
</dbReference>
<keyword evidence="1" id="KW-0677">Repeat</keyword>
<dbReference type="Gene3D" id="1.10.510.10">
    <property type="entry name" value="Transferase(Phosphotransferase) domain 1"/>
    <property type="match status" value="1"/>
</dbReference>
<dbReference type="GO" id="GO:0004672">
    <property type="term" value="F:protein kinase activity"/>
    <property type="evidence" value="ECO:0007669"/>
    <property type="project" value="InterPro"/>
</dbReference>
<feature type="domain" description="Protein kinase" evidence="4">
    <location>
        <begin position="24"/>
        <end position="284"/>
    </location>
</feature>
<keyword evidence="6" id="KW-1185">Reference proteome</keyword>
<feature type="repeat" description="TPR" evidence="3">
    <location>
        <begin position="362"/>
        <end position="395"/>
    </location>
</feature>
<evidence type="ECO:0000256" key="3">
    <source>
        <dbReference type="PROSITE-ProRule" id="PRU00339"/>
    </source>
</evidence>
<dbReference type="SUPFAM" id="SSF56112">
    <property type="entry name" value="Protein kinase-like (PK-like)"/>
    <property type="match status" value="1"/>
</dbReference>
<evidence type="ECO:0000313" key="6">
    <source>
        <dbReference type="Proteomes" id="UP000183940"/>
    </source>
</evidence>